<dbReference type="PANTHER" id="PTHR31435:SF10">
    <property type="entry name" value="BSR4717 PROTEIN"/>
    <property type="match status" value="1"/>
</dbReference>
<proteinExistence type="predicted"/>
<evidence type="ECO:0000313" key="2">
    <source>
        <dbReference type="EMBL" id="SFD50918.1"/>
    </source>
</evidence>
<dbReference type="Gene3D" id="3.40.630.30">
    <property type="match status" value="1"/>
</dbReference>
<dbReference type="CDD" id="cd04301">
    <property type="entry name" value="NAT_SF"/>
    <property type="match status" value="1"/>
</dbReference>
<dbReference type="Proteomes" id="UP000325289">
    <property type="component" value="Unassembled WGS sequence"/>
</dbReference>
<accession>A0A1I1T1I5</accession>
<dbReference type="Pfam" id="PF14542">
    <property type="entry name" value="Acetyltransf_CG"/>
    <property type="match status" value="1"/>
</dbReference>
<evidence type="ECO:0000259" key="1">
    <source>
        <dbReference type="PROSITE" id="PS51729"/>
    </source>
</evidence>
<dbReference type="SUPFAM" id="SSF55729">
    <property type="entry name" value="Acyl-CoA N-acyltransferases (Nat)"/>
    <property type="match status" value="1"/>
</dbReference>
<sequence length="99" mass="11023">MTDMTISYTDTDTKGWYAARRPNISGEGELTFSKVSPKLIIADHTAVPESMRGMGVARALAERLIADARAKGQRIVPLCPFVRAHAEKHREELADVIQW</sequence>
<gene>
    <name evidence="2" type="ORF">SAMN04515678_101375</name>
</gene>
<dbReference type="EMBL" id="FOMS01000001">
    <property type="protein sequence ID" value="SFD50918.1"/>
    <property type="molecule type" value="Genomic_DNA"/>
</dbReference>
<organism evidence="2 3">
    <name type="scientific">Roseivivax sediminis</name>
    <dbReference type="NCBI Taxonomy" id="936889"/>
    <lineage>
        <taxon>Bacteria</taxon>
        <taxon>Pseudomonadati</taxon>
        <taxon>Pseudomonadota</taxon>
        <taxon>Alphaproteobacteria</taxon>
        <taxon>Rhodobacterales</taxon>
        <taxon>Roseobacteraceae</taxon>
        <taxon>Roseivivax</taxon>
    </lineage>
</organism>
<dbReference type="PANTHER" id="PTHR31435">
    <property type="entry name" value="PROTEIN NATD1"/>
    <property type="match status" value="1"/>
</dbReference>
<dbReference type="AlphaFoldDB" id="A0A1I1T1I5"/>
<dbReference type="OrthoDB" id="9800945at2"/>
<dbReference type="PROSITE" id="PS51729">
    <property type="entry name" value="GNAT_YJDJ"/>
    <property type="match status" value="1"/>
</dbReference>
<dbReference type="InterPro" id="IPR031165">
    <property type="entry name" value="GNAT_YJDJ"/>
</dbReference>
<dbReference type="InterPro" id="IPR045057">
    <property type="entry name" value="Gcn5-rel_NAT"/>
</dbReference>
<dbReference type="InterPro" id="IPR016181">
    <property type="entry name" value="Acyl_CoA_acyltransferase"/>
</dbReference>
<dbReference type="RefSeq" id="WP_149754171.1">
    <property type="nucleotide sequence ID" value="NZ_FOMS01000001.1"/>
</dbReference>
<name>A0A1I1T1I5_9RHOB</name>
<feature type="domain" description="N-acetyltransferase" evidence="1">
    <location>
        <begin position="9"/>
        <end position="98"/>
    </location>
</feature>
<reference evidence="2 3" key="1">
    <citation type="submission" date="2016-10" db="EMBL/GenBank/DDBJ databases">
        <authorList>
            <person name="Varghese N."/>
            <person name="Submissions S."/>
        </authorList>
    </citation>
    <scope>NUCLEOTIDE SEQUENCE [LARGE SCALE GENOMIC DNA]</scope>
    <source>
        <strain evidence="3">YIM D21,KCTC 23444,ACCC 10710</strain>
    </source>
</reference>
<protein>
    <recommendedName>
        <fullName evidence="1">N-acetyltransferase domain-containing protein</fullName>
    </recommendedName>
</protein>
<keyword evidence="3" id="KW-1185">Reference proteome</keyword>
<evidence type="ECO:0000313" key="3">
    <source>
        <dbReference type="Proteomes" id="UP000325289"/>
    </source>
</evidence>